<accession>A0A2T0FH18</accession>
<name>A0A2T0FH18_9ASCO</name>
<dbReference type="GO" id="GO:0045047">
    <property type="term" value="P:protein targeting to ER"/>
    <property type="evidence" value="ECO:0007669"/>
    <property type="project" value="TreeGrafter"/>
</dbReference>
<dbReference type="InterPro" id="IPR009582">
    <property type="entry name" value="Spc2/SPCS2"/>
</dbReference>
<comment type="function">
    <text evidence="8">Component of the signal peptidase complex (SPC) which catalyzes the cleavage of N-terminal signal sequences from nascent proteins as they are translocated into the lumen of the endoplasmic reticulum. Enhances the enzymatic activity of SPC and facilitates the interactions between different components of the translocation site.</text>
</comment>
<protein>
    <recommendedName>
        <fullName evidence="3">Signal peptidase complex subunit 2</fullName>
    </recommendedName>
</protein>
<dbReference type="GO" id="GO:0005787">
    <property type="term" value="C:signal peptidase complex"/>
    <property type="evidence" value="ECO:0007669"/>
    <property type="project" value="InterPro"/>
</dbReference>
<keyword evidence="6 9" id="KW-1133">Transmembrane helix</keyword>
<reference evidence="10 11" key="1">
    <citation type="submission" date="2017-04" db="EMBL/GenBank/DDBJ databases">
        <title>Genome sequencing of [Candida] sorbophila.</title>
        <authorList>
            <person name="Ahn J.O."/>
        </authorList>
    </citation>
    <scope>NUCLEOTIDE SEQUENCE [LARGE SCALE GENOMIC DNA]</scope>
    <source>
        <strain evidence="10 11">DS02</strain>
    </source>
</reference>
<comment type="subcellular location">
    <subcellularLocation>
        <location evidence="1">Endoplasmic reticulum membrane</location>
        <topology evidence="1">Multi-pass membrane protein</topology>
    </subcellularLocation>
</comment>
<dbReference type="GO" id="GO:0006465">
    <property type="term" value="P:signal peptide processing"/>
    <property type="evidence" value="ECO:0007669"/>
    <property type="project" value="InterPro"/>
</dbReference>
<dbReference type="Proteomes" id="UP000238350">
    <property type="component" value="Unassembled WGS sequence"/>
</dbReference>
<evidence type="ECO:0000256" key="4">
    <source>
        <dbReference type="ARBA" id="ARBA00022692"/>
    </source>
</evidence>
<dbReference type="EMBL" id="NDIQ01000021">
    <property type="protein sequence ID" value="PRT54292.1"/>
    <property type="molecule type" value="Genomic_DNA"/>
</dbReference>
<evidence type="ECO:0000313" key="10">
    <source>
        <dbReference type="EMBL" id="PRT54292.1"/>
    </source>
</evidence>
<feature type="transmembrane region" description="Helical" evidence="9">
    <location>
        <begin position="66"/>
        <end position="84"/>
    </location>
</feature>
<evidence type="ECO:0000313" key="11">
    <source>
        <dbReference type="Proteomes" id="UP000238350"/>
    </source>
</evidence>
<gene>
    <name evidence="10" type="ORF">B9G98_01912</name>
</gene>
<keyword evidence="5" id="KW-0256">Endoplasmic reticulum</keyword>
<dbReference type="STRING" id="45607.A0A2T0FH18"/>
<keyword evidence="11" id="KW-1185">Reference proteome</keyword>
<evidence type="ECO:0000256" key="1">
    <source>
        <dbReference type="ARBA" id="ARBA00004477"/>
    </source>
</evidence>
<dbReference type="PANTHER" id="PTHR13085:SF0">
    <property type="entry name" value="SIGNAL PEPTIDASE COMPLEX SUBUNIT 2"/>
    <property type="match status" value="1"/>
</dbReference>
<evidence type="ECO:0000256" key="2">
    <source>
        <dbReference type="ARBA" id="ARBA00007324"/>
    </source>
</evidence>
<sequence length="162" mass="18387">MFNLYSTPDLKAVADETVPYIMDKLGFQQNYTFEIVRLVFSYLAVAAAGFTFWIEKKKGWEGAYPVIAALVIFYFSMLSVAFVWQKFVERRAIYIGTAGEETVYLRSAAPKNTGTYKLECETKSGAKVSKVLQFNEFIDFSGRVAHHKLQPILAELVKAKNE</sequence>
<dbReference type="OrthoDB" id="29558at2759"/>
<evidence type="ECO:0000256" key="3">
    <source>
        <dbReference type="ARBA" id="ARBA00017057"/>
    </source>
</evidence>
<evidence type="ECO:0000256" key="8">
    <source>
        <dbReference type="ARBA" id="ARBA00045608"/>
    </source>
</evidence>
<organism evidence="10 11">
    <name type="scientific">Wickerhamiella sorbophila</name>
    <dbReference type="NCBI Taxonomy" id="45607"/>
    <lineage>
        <taxon>Eukaryota</taxon>
        <taxon>Fungi</taxon>
        <taxon>Dikarya</taxon>
        <taxon>Ascomycota</taxon>
        <taxon>Saccharomycotina</taxon>
        <taxon>Dipodascomycetes</taxon>
        <taxon>Dipodascales</taxon>
        <taxon>Trichomonascaceae</taxon>
        <taxon>Wickerhamiella</taxon>
    </lineage>
</organism>
<evidence type="ECO:0000256" key="7">
    <source>
        <dbReference type="ARBA" id="ARBA00023136"/>
    </source>
</evidence>
<feature type="transmembrane region" description="Helical" evidence="9">
    <location>
        <begin position="35"/>
        <end position="54"/>
    </location>
</feature>
<dbReference type="AlphaFoldDB" id="A0A2T0FH18"/>
<evidence type="ECO:0000256" key="9">
    <source>
        <dbReference type="SAM" id="Phobius"/>
    </source>
</evidence>
<evidence type="ECO:0000256" key="6">
    <source>
        <dbReference type="ARBA" id="ARBA00022989"/>
    </source>
</evidence>
<dbReference type="Pfam" id="PF06703">
    <property type="entry name" value="SPC25"/>
    <property type="match status" value="1"/>
</dbReference>
<dbReference type="RefSeq" id="XP_024664237.1">
    <property type="nucleotide sequence ID" value="XM_024808469.1"/>
</dbReference>
<evidence type="ECO:0000256" key="5">
    <source>
        <dbReference type="ARBA" id="ARBA00022824"/>
    </source>
</evidence>
<keyword evidence="7 9" id="KW-0472">Membrane</keyword>
<proteinExistence type="inferred from homology"/>
<dbReference type="GeneID" id="36515660"/>
<keyword evidence="4 9" id="KW-0812">Transmembrane</keyword>
<dbReference type="PANTHER" id="PTHR13085">
    <property type="entry name" value="MICROSOMAL SIGNAL PEPTIDASE 25 KDA SUBUNIT"/>
    <property type="match status" value="1"/>
</dbReference>
<comment type="similarity">
    <text evidence="2">Belongs to the SPCS2 family.</text>
</comment>
<comment type="caution">
    <text evidence="10">The sequence shown here is derived from an EMBL/GenBank/DDBJ whole genome shotgun (WGS) entry which is preliminary data.</text>
</comment>